<dbReference type="Proteomes" id="UP000288212">
    <property type="component" value="Unassembled WGS sequence"/>
</dbReference>
<sequence>MQKVRIPLSVDPVRNSGKRLSFDGVIPGQNLPRFNEVLASPCTDVEVTLTFDTDEQKIHYFRGQAKANVELVCQRCGSAMPWQLETEFQYAPVTKRVTAEDMPEHYEAVELNELGEVLLHPLVEDELLLALPIVAKHTEQDCTIKSDAMSWGDLPADAEKPNPFAVLQKLKK</sequence>
<dbReference type="PANTHER" id="PTHR38099:SF1">
    <property type="entry name" value="LARGE RIBOSOMAL RNA SUBUNIT ACCUMULATION PROTEIN YCED"/>
    <property type="match status" value="1"/>
</dbReference>
<reference evidence="6 7" key="1">
    <citation type="journal article" date="2011" name="Front. Microbiol.">
        <title>Genomic signatures of strain selection and enhancement in Bacillus atrophaeus var. globigii, a historical biowarfare simulant.</title>
        <authorList>
            <person name="Gibbons H.S."/>
            <person name="Broomall S.M."/>
            <person name="McNew L.A."/>
            <person name="Daligault H."/>
            <person name="Chapman C."/>
            <person name="Bruce D."/>
            <person name="Karavis M."/>
            <person name="Krepps M."/>
            <person name="McGregor P.A."/>
            <person name="Hong C."/>
            <person name="Park K.H."/>
            <person name="Akmal A."/>
            <person name="Feldman A."/>
            <person name="Lin J.S."/>
            <person name="Chang W.E."/>
            <person name="Higgs B.W."/>
            <person name="Demirev P."/>
            <person name="Lindquist J."/>
            <person name="Liem A."/>
            <person name="Fochler E."/>
            <person name="Read T.D."/>
            <person name="Tapia R."/>
            <person name="Johnson S."/>
            <person name="Bishop-Lilly K.A."/>
            <person name="Detter C."/>
            <person name="Han C."/>
            <person name="Sozhamannan S."/>
            <person name="Rosenzweig C.N."/>
            <person name="Skowronski E.W."/>
        </authorList>
    </citation>
    <scope>NUCLEOTIDE SEQUENCE [LARGE SCALE GENOMIC DNA]</scope>
    <source>
        <strain evidence="6 7">AK5</strain>
    </source>
</reference>
<gene>
    <name evidence="6" type="ORF">CWE06_02370</name>
</gene>
<proteinExistence type="inferred from homology"/>
<evidence type="ECO:0000313" key="6">
    <source>
        <dbReference type="EMBL" id="RUO21716.1"/>
    </source>
</evidence>
<dbReference type="GO" id="GO:0005829">
    <property type="term" value="C:cytosol"/>
    <property type="evidence" value="ECO:0007669"/>
    <property type="project" value="TreeGrafter"/>
</dbReference>
<evidence type="ECO:0000256" key="2">
    <source>
        <dbReference type="ARBA" id="ARBA00010740"/>
    </source>
</evidence>
<dbReference type="GO" id="GO:0042254">
    <property type="term" value="P:ribosome biogenesis"/>
    <property type="evidence" value="ECO:0007669"/>
    <property type="project" value="UniProtKB-KW"/>
</dbReference>
<organism evidence="6 7">
    <name type="scientific">Aliidiomarina haloalkalitolerans</name>
    <dbReference type="NCBI Taxonomy" id="859059"/>
    <lineage>
        <taxon>Bacteria</taxon>
        <taxon>Pseudomonadati</taxon>
        <taxon>Pseudomonadota</taxon>
        <taxon>Gammaproteobacteria</taxon>
        <taxon>Alteromonadales</taxon>
        <taxon>Idiomarinaceae</taxon>
        <taxon>Aliidiomarina</taxon>
    </lineage>
</organism>
<comment type="similarity">
    <text evidence="2">Belongs to the DUF177 domain family.</text>
</comment>
<evidence type="ECO:0000256" key="1">
    <source>
        <dbReference type="ARBA" id="ARBA00002868"/>
    </source>
</evidence>
<keyword evidence="4" id="KW-0690">Ribosome biogenesis</keyword>
<dbReference type="InterPro" id="IPR003772">
    <property type="entry name" value="YceD"/>
</dbReference>
<comment type="caution">
    <text evidence="6">The sequence shown here is derived from an EMBL/GenBank/DDBJ whole genome shotgun (WGS) entry which is preliminary data.</text>
</comment>
<comment type="function">
    <text evidence="1">Plays a role in synthesis, processing and/or stability of 23S rRNA.</text>
</comment>
<dbReference type="AlphaFoldDB" id="A0A432VYH3"/>
<dbReference type="PANTHER" id="PTHR38099">
    <property type="entry name" value="LARGE RIBOSOMAL RNA SUBUNIT ACCUMULATION PROTEIN YCED"/>
    <property type="match status" value="1"/>
</dbReference>
<dbReference type="InterPro" id="IPR039255">
    <property type="entry name" value="YceD_bac"/>
</dbReference>
<evidence type="ECO:0000256" key="4">
    <source>
        <dbReference type="ARBA" id="ARBA00022517"/>
    </source>
</evidence>
<evidence type="ECO:0000256" key="3">
    <source>
        <dbReference type="ARBA" id="ARBA00015716"/>
    </source>
</evidence>
<dbReference type="OrthoDB" id="9786771at2"/>
<dbReference type="Pfam" id="PF02620">
    <property type="entry name" value="YceD"/>
    <property type="match status" value="1"/>
</dbReference>
<dbReference type="RefSeq" id="WP_126790801.1">
    <property type="nucleotide sequence ID" value="NZ_PIPI01000001.1"/>
</dbReference>
<dbReference type="EMBL" id="PIPI01000001">
    <property type="protein sequence ID" value="RUO21716.1"/>
    <property type="molecule type" value="Genomic_DNA"/>
</dbReference>
<name>A0A432VYH3_9GAMM</name>
<evidence type="ECO:0000313" key="7">
    <source>
        <dbReference type="Proteomes" id="UP000288212"/>
    </source>
</evidence>
<accession>A0A432VYH3</accession>
<protein>
    <recommendedName>
        <fullName evidence="3">Large ribosomal RNA subunit accumulation protein YceD</fullName>
    </recommendedName>
    <alternativeName>
        <fullName evidence="5">23S rRNA accumulation protein YceD</fullName>
    </alternativeName>
</protein>
<keyword evidence="7" id="KW-1185">Reference proteome</keyword>
<dbReference type="NCBIfam" id="NF008395">
    <property type="entry name" value="PRK11193.1"/>
    <property type="match status" value="1"/>
</dbReference>
<evidence type="ECO:0000256" key="5">
    <source>
        <dbReference type="ARBA" id="ARBA00031841"/>
    </source>
</evidence>